<evidence type="ECO:0000256" key="1">
    <source>
        <dbReference type="SAM" id="Coils"/>
    </source>
</evidence>
<proteinExistence type="predicted"/>
<feature type="coiled-coil region" evidence="1">
    <location>
        <begin position="746"/>
        <end position="886"/>
    </location>
</feature>
<feature type="coiled-coil region" evidence="1">
    <location>
        <begin position="1310"/>
        <end position="1376"/>
    </location>
</feature>
<organism evidence="3 4">
    <name type="scientific">Taxus chinensis</name>
    <name type="common">Chinese yew</name>
    <name type="synonym">Taxus wallichiana var. chinensis</name>
    <dbReference type="NCBI Taxonomy" id="29808"/>
    <lineage>
        <taxon>Eukaryota</taxon>
        <taxon>Viridiplantae</taxon>
        <taxon>Streptophyta</taxon>
        <taxon>Embryophyta</taxon>
        <taxon>Tracheophyta</taxon>
        <taxon>Spermatophyta</taxon>
        <taxon>Pinopsida</taxon>
        <taxon>Pinidae</taxon>
        <taxon>Conifers II</taxon>
        <taxon>Cupressales</taxon>
        <taxon>Taxaceae</taxon>
        <taxon>Taxus</taxon>
    </lineage>
</organism>
<evidence type="ECO:0000313" key="3">
    <source>
        <dbReference type="EMBL" id="KAH9331602.1"/>
    </source>
</evidence>
<feature type="compositionally biased region" description="Basic residues" evidence="2">
    <location>
        <begin position="1"/>
        <end position="18"/>
    </location>
</feature>
<feature type="coiled-coil region" evidence="1">
    <location>
        <begin position="87"/>
        <end position="121"/>
    </location>
</feature>
<feature type="region of interest" description="Disordered" evidence="2">
    <location>
        <begin position="1"/>
        <end position="60"/>
    </location>
</feature>
<feature type="coiled-coil region" evidence="1">
    <location>
        <begin position="150"/>
        <end position="219"/>
    </location>
</feature>
<evidence type="ECO:0000313" key="4">
    <source>
        <dbReference type="Proteomes" id="UP000824469"/>
    </source>
</evidence>
<feature type="coiled-coil region" evidence="1">
    <location>
        <begin position="929"/>
        <end position="1280"/>
    </location>
</feature>
<reference evidence="3 4" key="1">
    <citation type="journal article" date="2021" name="Nat. Plants">
        <title>The Taxus genome provides insights into paclitaxel biosynthesis.</title>
        <authorList>
            <person name="Xiong X."/>
            <person name="Gou J."/>
            <person name="Liao Q."/>
            <person name="Li Y."/>
            <person name="Zhou Q."/>
            <person name="Bi G."/>
            <person name="Li C."/>
            <person name="Du R."/>
            <person name="Wang X."/>
            <person name="Sun T."/>
            <person name="Guo L."/>
            <person name="Liang H."/>
            <person name="Lu P."/>
            <person name="Wu Y."/>
            <person name="Zhang Z."/>
            <person name="Ro D.K."/>
            <person name="Shang Y."/>
            <person name="Huang S."/>
            <person name="Yan J."/>
        </authorList>
    </citation>
    <scope>NUCLEOTIDE SEQUENCE [LARGE SCALE GENOMIC DNA]</scope>
    <source>
        <strain evidence="3">Ta-2019</strain>
    </source>
</reference>
<dbReference type="EMBL" id="JAHRHJ020000001">
    <property type="protein sequence ID" value="KAH9331602.1"/>
    <property type="molecule type" value="Genomic_DNA"/>
</dbReference>
<dbReference type="PANTHER" id="PTHR23159:SF31">
    <property type="entry name" value="CENTROSOME-ASSOCIATED PROTEIN CEP250 ISOFORM X1"/>
    <property type="match status" value="1"/>
</dbReference>
<comment type="caution">
    <text evidence="3">The sequence shown here is derived from an EMBL/GenBank/DDBJ whole genome shotgun (WGS) entry which is preliminary data.</text>
</comment>
<accession>A0AA38GZK4</accession>
<evidence type="ECO:0000256" key="2">
    <source>
        <dbReference type="SAM" id="MobiDB-lite"/>
    </source>
</evidence>
<protein>
    <submittedName>
        <fullName evidence="3">Uncharacterized protein</fullName>
    </submittedName>
</protein>
<keyword evidence="1" id="KW-0175">Coiled coil</keyword>
<feature type="coiled-coil region" evidence="1">
    <location>
        <begin position="679"/>
        <end position="713"/>
    </location>
</feature>
<dbReference type="OMA" id="WDACKAS"/>
<feature type="compositionally biased region" description="Polar residues" evidence="2">
    <location>
        <begin position="36"/>
        <end position="51"/>
    </location>
</feature>
<dbReference type="PANTHER" id="PTHR23159">
    <property type="entry name" value="CENTROSOMAL PROTEIN 2"/>
    <property type="match status" value="1"/>
</dbReference>
<dbReference type="Proteomes" id="UP000824469">
    <property type="component" value="Unassembled WGS sequence"/>
</dbReference>
<feature type="coiled-coil region" evidence="1">
    <location>
        <begin position="259"/>
        <end position="307"/>
    </location>
</feature>
<keyword evidence="4" id="KW-1185">Reference proteome</keyword>
<name>A0AA38GZK4_TAXCH</name>
<sequence length="1539" mass="179273">MARGKGNGKGKGKGTNKQRRSEPSPTKEIPKDNIETNENTGVTNLQSTNPPVLNADGNERKSTVTANANDERRTFKYDEVTKLKTLNQHLLNKIAKERVEREELKNKLKDCNDEARESHERMTEWNTCKADLESTIAGLQNELNETRMFRNEHEEACTILKQERDELEKKLKEFNDASRELQDKMTEERCRWDTYQENVSGLNDKLETVTEERNMLNHKHEELCTKYSSEKNEFKKSNDENKKLIARMTEDQRLWDSCRQNLEGKVTELEATVAGLQNEVNETRVLREEHENLCTQLRQEKDDMEDKLNAGLKLLQAKMAEDSCLLDTCKASMEGKVAEMQNEFNEIRILSQKHEQLCTELKNEKIELESKLKEYNDESKKLKEKMAKDGHLWDVCKAKLEGTVAGFQTELKEHEELCTQLKQEKVELESKLQEYNEETIELKHKMGEDGLLWDSHKASLEGSIAGLQNKLNDSRMLREEHEELCAQLKQEKVGLENKLKEYNEEIEKLKVKITEDGCFWDFCKANLEGEVAGLKNELIELRMLSERNEALCMQLRQEKIELENKVKEDNDVTKKLQAKMTEDGCLWDNCKANLEGTVAKLENELNETRMLSQKHKELCTQLTQEKVEIETKMKKCYDGIKILLSKSNEKERFWDACKGKLEGTVEVLKNELNEKVKFIQEHEHLCTQLRREKSELEKKLKESNDVTKKLDAKMTEEGRLWNTCKGNLEERIAGLESELDKTKIFSQKHEELCTQLRREKHKLEIKLKELNDRNKRLHAELTEEGCLWDTCKTDLEEKVAGLQSELNKARVLNEKNEELCIQLRNEKNEFENKLIKCYQEHKKLFSKKTEERNLWDACKASLEGTVAGLQNELKETKLKSQKHEELCTVLKKLVAKMTEDGCLWNTCKGNLEERIAGLESELDKTKIFSQKHEELCTQLRREKHKLEIKLKELNDRNKRLHAELTEEGCLWDTCKADLEEKVAGLQSELNKARVLNEKNEELCIQLRNEKNEFENKLIKCYQEHKKLFSKKTEERNLWDACKASLEGTVAGLQNELKETKLKSQKHEELCTVLKKLVAKMTEDGCLWNTCKGNLEERIEGLESELDKIKIFSQKHEELCTRLRREKHELEIKLKELNDRNKRLHAELTEEGCLWDTCKADLEEKVAGLQSELNKARVLNEKNEELCIQLRNEKNEFENKLIKCYQEHKKLFSKKTEERNLWDACKASLEGTVAGLQNELKETKLKRQKHEELCTVLRREKNELQNKLKEYDAGMKELNEKITEDGHLWGTCKAQLEGKVAGLQYERRILSQEHEELCSHLREEKNKLQNKLKECNQGRRKLHAKMTEDCHLWKSCKADLEAKVAELKNELDLMTNEGTILCQKYEELCIECAFLKAQMGDYNDILSSVEDERLGLSSLSENNAKRVEGLKIRLHLITSEGKQLTQKFGEVVTENKSLKEKMEYYIHQHNLAEKERKSLITMSASSDKISREAFLENFNFAIHLESKFTVSKRLATGKNVILPPDELFSGCPYGWCGGIV</sequence>
<feature type="coiled-coil region" evidence="1">
    <location>
        <begin position="347"/>
        <end position="618"/>
    </location>
</feature>
<gene>
    <name evidence="3" type="ORF">KI387_003710</name>
</gene>